<evidence type="ECO:0000259" key="5">
    <source>
        <dbReference type="PROSITE" id="PS50960"/>
    </source>
</evidence>
<dbReference type="AlphaFoldDB" id="A0A8R2A7E2"/>
<dbReference type="Pfam" id="PF03221">
    <property type="entry name" value="HTH_Tnp_Tc5"/>
    <property type="match status" value="1"/>
</dbReference>
<dbReference type="PANTHER" id="PTHR19303">
    <property type="entry name" value="TRANSPOSON"/>
    <property type="match status" value="1"/>
</dbReference>
<keyword evidence="2 4" id="KW-0238">DNA-binding</keyword>
<evidence type="ECO:0000256" key="2">
    <source>
        <dbReference type="ARBA" id="ARBA00023125"/>
    </source>
</evidence>
<evidence type="ECO:0000313" key="7">
    <source>
        <dbReference type="EnsemblMetazoa" id="XP_003241284.1"/>
    </source>
</evidence>
<dbReference type="OrthoDB" id="6594579at2759"/>
<evidence type="ECO:0000259" key="6">
    <source>
        <dbReference type="PROSITE" id="PS51253"/>
    </source>
</evidence>
<dbReference type="EnsemblMetazoa" id="XM_003241236.2">
    <property type="protein sequence ID" value="XP_003241284.1"/>
    <property type="gene ID" value="LOC100574723"/>
</dbReference>
<dbReference type="InterPro" id="IPR006600">
    <property type="entry name" value="HTH_CenpB_DNA-bd_dom"/>
</dbReference>
<keyword evidence="3 4" id="KW-0539">Nucleus</keyword>
<organism evidence="7 8">
    <name type="scientific">Acyrthosiphon pisum</name>
    <name type="common">Pea aphid</name>
    <dbReference type="NCBI Taxonomy" id="7029"/>
    <lineage>
        <taxon>Eukaryota</taxon>
        <taxon>Metazoa</taxon>
        <taxon>Ecdysozoa</taxon>
        <taxon>Arthropoda</taxon>
        <taxon>Hexapoda</taxon>
        <taxon>Insecta</taxon>
        <taxon>Pterygota</taxon>
        <taxon>Neoptera</taxon>
        <taxon>Paraneoptera</taxon>
        <taxon>Hemiptera</taxon>
        <taxon>Sternorrhyncha</taxon>
        <taxon>Aphidomorpha</taxon>
        <taxon>Aphidoidea</taxon>
        <taxon>Aphididae</taxon>
        <taxon>Macrosiphini</taxon>
        <taxon>Acyrthosiphon</taxon>
    </lineage>
</organism>
<dbReference type="SMART" id="SM00674">
    <property type="entry name" value="CENPB"/>
    <property type="match status" value="1"/>
</dbReference>
<dbReference type="InterPro" id="IPR007889">
    <property type="entry name" value="HTH_Psq"/>
</dbReference>
<dbReference type="PROSITE" id="PS51253">
    <property type="entry name" value="HTH_CENPB"/>
    <property type="match status" value="1"/>
</dbReference>
<reference evidence="8" key="1">
    <citation type="submission" date="2010-06" db="EMBL/GenBank/DDBJ databases">
        <authorList>
            <person name="Jiang H."/>
            <person name="Abraham K."/>
            <person name="Ali S."/>
            <person name="Alsbrooks S.L."/>
            <person name="Anim B.N."/>
            <person name="Anosike U.S."/>
            <person name="Attaway T."/>
            <person name="Bandaranaike D.P."/>
            <person name="Battles P.K."/>
            <person name="Bell S.N."/>
            <person name="Bell A.V."/>
            <person name="Beltran B."/>
            <person name="Bickham C."/>
            <person name="Bustamante Y."/>
            <person name="Caleb T."/>
            <person name="Canada A."/>
            <person name="Cardenas V."/>
            <person name="Carter K."/>
            <person name="Chacko J."/>
            <person name="Chandrabose M.N."/>
            <person name="Chavez D."/>
            <person name="Chavez A."/>
            <person name="Chen L."/>
            <person name="Chu H.-S."/>
            <person name="Claassen K.J."/>
            <person name="Cockrell R."/>
            <person name="Collins M."/>
            <person name="Cooper J.A."/>
            <person name="Cree A."/>
            <person name="Curry S.M."/>
            <person name="Da Y."/>
            <person name="Dao M.D."/>
            <person name="Das B."/>
            <person name="Davila M.-L."/>
            <person name="Davy-Carroll L."/>
            <person name="Denson S."/>
            <person name="Dinh H."/>
            <person name="Ebong V.E."/>
            <person name="Edwards J.R."/>
            <person name="Egan A."/>
            <person name="El-Daye J."/>
            <person name="Escobedo L."/>
            <person name="Fernandez S."/>
            <person name="Fernando P.R."/>
            <person name="Flagg N."/>
            <person name="Forbes L.D."/>
            <person name="Fowler R.G."/>
            <person name="Fu Q."/>
            <person name="Gabisi R.A."/>
            <person name="Ganer J."/>
            <person name="Garbino Pronczuk A."/>
            <person name="Garcia R.M."/>
            <person name="Garner T."/>
            <person name="Garrett T.E."/>
            <person name="Gonzalez D.A."/>
            <person name="Hamid H."/>
            <person name="Hawkins E.S."/>
            <person name="Hirani K."/>
            <person name="Hogues M.E."/>
            <person name="Hollins B."/>
            <person name="Hsiao C.-H."/>
            <person name="Jabil R."/>
            <person name="James M.L."/>
            <person name="Jhangiani S.N."/>
            <person name="Johnson B."/>
            <person name="Johnson Q."/>
            <person name="Joshi V."/>
            <person name="Kalu J.B."/>
            <person name="Kam C."/>
            <person name="Kashfia A."/>
            <person name="Keebler J."/>
            <person name="Kisamo H."/>
            <person name="Kovar C.L."/>
            <person name="Lago L.A."/>
            <person name="Lai C.-Y."/>
            <person name="Laidlaw J."/>
            <person name="Lara F."/>
            <person name="Le T.-K."/>
            <person name="Lee S.L."/>
            <person name="Legall F.H."/>
            <person name="Lemon S.J."/>
            <person name="Lewis L.R."/>
            <person name="Li B."/>
            <person name="Liu Y."/>
            <person name="Liu Y.-S."/>
            <person name="Lopez J."/>
            <person name="Lozado R.J."/>
            <person name="Lu J."/>
            <person name="Madu R.C."/>
            <person name="Maheshwari M."/>
            <person name="Maheshwari R."/>
            <person name="Malloy K."/>
            <person name="Martinez E."/>
            <person name="Mathew T."/>
            <person name="Mercado I.C."/>
            <person name="Mercado C."/>
            <person name="Meyer B."/>
            <person name="Montgomery K."/>
            <person name="Morgan M.B."/>
            <person name="Munidasa M."/>
            <person name="Nazareth L.V."/>
            <person name="Nelson J."/>
            <person name="Ng B.M."/>
            <person name="Nguyen N.B."/>
            <person name="Nguyen P.Q."/>
            <person name="Nguyen T."/>
            <person name="Obregon M."/>
            <person name="Okwuonu G.O."/>
            <person name="Onwere C.G."/>
            <person name="Orozco G."/>
            <person name="Parra A."/>
            <person name="Patel S."/>
            <person name="Patil S."/>
            <person name="Perez A."/>
            <person name="Perez Y."/>
            <person name="Pham C."/>
            <person name="Primus E.L."/>
            <person name="Pu L.-L."/>
            <person name="Puazo M."/>
            <person name="Qin X."/>
            <person name="Quiroz J.B."/>
            <person name="Reese J."/>
            <person name="Richards S."/>
            <person name="Rives C.M."/>
            <person name="Robberts R."/>
            <person name="Ruiz S.J."/>
            <person name="Ruiz M.J."/>
            <person name="Santibanez J."/>
            <person name="Schneider B.W."/>
            <person name="Sisson I."/>
            <person name="Smith M."/>
            <person name="Sodergren E."/>
            <person name="Song X.-Z."/>
            <person name="Song B.B."/>
            <person name="Summersgill H."/>
            <person name="Thelus R."/>
            <person name="Thornton R.D."/>
            <person name="Trejos Z.Y."/>
            <person name="Usmani K."/>
            <person name="Vattathil S."/>
            <person name="Villasana D."/>
            <person name="Walker D.L."/>
            <person name="Wang S."/>
            <person name="Wang K."/>
            <person name="White C.S."/>
            <person name="Williams A.C."/>
            <person name="Williamson J."/>
            <person name="Wilson K."/>
            <person name="Woghiren I.O."/>
            <person name="Woodworth J.R."/>
            <person name="Worley K.C."/>
            <person name="Wright R.A."/>
            <person name="Wu W."/>
            <person name="Young L."/>
            <person name="Zhang L."/>
            <person name="Zhang J."/>
            <person name="Zhu Y."/>
            <person name="Muzny D.M."/>
            <person name="Weinstock G."/>
            <person name="Gibbs R.A."/>
        </authorList>
    </citation>
    <scope>NUCLEOTIDE SEQUENCE [LARGE SCALE GENOMIC DNA]</scope>
    <source>
        <strain evidence="8">LSR1</strain>
    </source>
</reference>
<dbReference type="SUPFAM" id="SSF46689">
    <property type="entry name" value="Homeodomain-like"/>
    <property type="match status" value="2"/>
</dbReference>
<accession>A0A8R2A7E2</accession>
<dbReference type="Pfam" id="PF04218">
    <property type="entry name" value="CENP-B_N"/>
    <property type="match status" value="1"/>
</dbReference>
<feature type="DNA-binding region" description="H-T-H motif" evidence="4">
    <location>
        <begin position="27"/>
        <end position="47"/>
    </location>
</feature>
<feature type="domain" description="HTH CENPB-type" evidence="6">
    <location>
        <begin position="62"/>
        <end position="133"/>
    </location>
</feature>
<evidence type="ECO:0000256" key="1">
    <source>
        <dbReference type="ARBA" id="ARBA00004123"/>
    </source>
</evidence>
<dbReference type="GO" id="GO:0005634">
    <property type="term" value="C:nucleus"/>
    <property type="evidence" value="ECO:0007669"/>
    <property type="project" value="UniProtKB-SubCell"/>
</dbReference>
<dbReference type="RefSeq" id="XP_003241284.1">
    <property type="nucleotide sequence ID" value="XM_003241236.2"/>
</dbReference>
<dbReference type="InterPro" id="IPR004875">
    <property type="entry name" value="DDE_SF_endonuclease_dom"/>
</dbReference>
<feature type="domain" description="HTH psq-type" evidence="5">
    <location>
        <begin position="1"/>
        <end position="51"/>
    </location>
</feature>
<dbReference type="PANTHER" id="PTHR19303:SF73">
    <property type="entry name" value="PROTEIN PDC2"/>
    <property type="match status" value="1"/>
</dbReference>
<evidence type="ECO:0000313" key="8">
    <source>
        <dbReference type="Proteomes" id="UP000007819"/>
    </source>
</evidence>
<dbReference type="GeneID" id="100574723"/>
<keyword evidence="8" id="KW-1185">Reference proteome</keyword>
<dbReference type="Proteomes" id="UP000007819">
    <property type="component" value="Chromosome X"/>
</dbReference>
<dbReference type="KEGG" id="api:100574723"/>
<dbReference type="PROSITE" id="PS50960">
    <property type="entry name" value="HTH_PSQ"/>
    <property type="match status" value="1"/>
</dbReference>
<protein>
    <recommendedName>
        <fullName evidence="9">HTH CENPB-type domain-containing protein</fullName>
    </recommendedName>
</protein>
<dbReference type="GO" id="GO:0003677">
    <property type="term" value="F:DNA binding"/>
    <property type="evidence" value="ECO:0007669"/>
    <property type="project" value="UniProtKB-UniRule"/>
</dbReference>
<reference evidence="7" key="2">
    <citation type="submission" date="2022-06" db="UniProtKB">
        <authorList>
            <consortium name="EnsemblMetazoa"/>
        </authorList>
    </citation>
    <scope>IDENTIFICATION</scope>
</reference>
<evidence type="ECO:0008006" key="9">
    <source>
        <dbReference type="Google" id="ProtNLM"/>
    </source>
</evidence>
<dbReference type="Pfam" id="PF03184">
    <property type="entry name" value="DDE_1"/>
    <property type="match status" value="2"/>
</dbReference>
<proteinExistence type="predicted"/>
<comment type="subcellular location">
    <subcellularLocation>
        <location evidence="1 4">Nucleus</location>
    </subcellularLocation>
</comment>
<sequence length="420" mass="48240">MTSKNKCLTLNEKIKLIESSEKDKLTVKQICELFKCGKSQVYNILKQKNEIKEQWMNGNGRMKRKPKSNANEEINNLTWEWFVSARAKNIPISGPIIQTKARQIAEQMSVTEFKASNGWLESFKNRHNIVWHQICVKSEECKGGKLSKERLTVFLCANMEGEFEKPLVIGKAQKPRCFKNVDPTKFPIIWRANNKAWMTGTWLPANTTSLTQPMDQGIIYSIKVNYRKMVLQSLLASMDSIKSVNELSNKINVLDAIYWLNKSVNLIKPDTVKKCFIKAGFNLVLDQPTDAINDNDNDFKLLCSTLNEKVDSDEYVNIDKHLCTNDTDIITDTTVKRCTSIDVEQSSSEDETDNVPLHGNDIKTYKNALHEIKRLEMFALDQNNENELLESILNLKNLVEKKMASQITKQKTLDEFWSKD</sequence>
<dbReference type="InterPro" id="IPR009057">
    <property type="entry name" value="Homeodomain-like_sf"/>
</dbReference>
<dbReference type="InterPro" id="IPR050863">
    <property type="entry name" value="CenT-Element_Derived"/>
</dbReference>
<evidence type="ECO:0000256" key="3">
    <source>
        <dbReference type="ARBA" id="ARBA00023242"/>
    </source>
</evidence>
<dbReference type="Gene3D" id="1.10.10.60">
    <property type="entry name" value="Homeodomain-like"/>
    <property type="match status" value="2"/>
</dbReference>
<name>A0A8R2A7E2_ACYPI</name>
<evidence type="ECO:0000256" key="4">
    <source>
        <dbReference type="PROSITE-ProRule" id="PRU00320"/>
    </source>
</evidence>